<dbReference type="GO" id="GO:0005739">
    <property type="term" value="C:mitochondrion"/>
    <property type="evidence" value="ECO:0007669"/>
    <property type="project" value="TreeGrafter"/>
</dbReference>
<keyword evidence="3 11" id="KW-0032">Aminotransferase</keyword>
<dbReference type="PANTHER" id="PTHR11825">
    <property type="entry name" value="SUBGROUP IIII AMINOTRANSFERASE"/>
    <property type="match status" value="1"/>
</dbReference>
<dbReference type="Proteomes" id="UP000015102">
    <property type="component" value="Unassembled WGS sequence"/>
</dbReference>
<protein>
    <recommendedName>
        <fullName evidence="11">Branched-chain-amino-acid aminotransferase</fullName>
        <ecNumber evidence="11">2.6.1.42</ecNumber>
    </recommendedName>
</protein>
<reference evidence="14" key="1">
    <citation type="submission" date="2013-02" db="EMBL/GenBank/DDBJ databases">
        <authorList>
            <person name="Hughes D."/>
        </authorList>
    </citation>
    <scope>NUCLEOTIDE SEQUENCE</scope>
    <source>
        <strain>Durham</strain>
        <strain evidence="14">NC isolate 2 -- Noor lab</strain>
    </source>
</reference>
<keyword evidence="6 10" id="KW-0663">Pyridoxal phosphate</keyword>
<dbReference type="HOGENOM" id="CLU_031922_0_2_1"/>
<keyword evidence="12" id="KW-0812">Transmembrane</keyword>
<sequence length="286" mass="32270">MSTRGFLIDFMAISCFFFIFLEFPYFTNHFFLYFQLFEGMKAYRGVDGKIRLFRPDMNMARMNLTARRSGLPTFDGREYVNCMARLISIDQEWVPHTEAASLYIRPTLIGIDPTLGVASSDSALLYTLLCPVGTYFKSDTSGAVSLLADPKYTRAWPGGVGNRKMGSNYAPTINVQKEASKKGLQQVLWLYGEDHQLTEVGTMNIFMFHVNEQGEKELVTPPLDGLILPGITRDSIIALGRQWGQFKVTERKFTMPEVVKSLEQGRMLELFGTGTACVVSPINRIH</sequence>
<comment type="cofactor">
    <cofactor evidence="1 10">
        <name>pyridoxal 5'-phosphate</name>
        <dbReference type="ChEBI" id="CHEBI:597326"/>
    </cofactor>
</comment>
<name>T1GMP8_MEGSC</name>
<organism evidence="13 14">
    <name type="scientific">Megaselia scalaris</name>
    <name type="common">Humpbacked fly</name>
    <name type="synonym">Phora scalaris</name>
    <dbReference type="NCBI Taxonomy" id="36166"/>
    <lineage>
        <taxon>Eukaryota</taxon>
        <taxon>Metazoa</taxon>
        <taxon>Ecdysozoa</taxon>
        <taxon>Arthropoda</taxon>
        <taxon>Hexapoda</taxon>
        <taxon>Insecta</taxon>
        <taxon>Pterygota</taxon>
        <taxon>Neoptera</taxon>
        <taxon>Endopterygota</taxon>
        <taxon>Diptera</taxon>
        <taxon>Brachycera</taxon>
        <taxon>Muscomorpha</taxon>
        <taxon>Platypezoidea</taxon>
        <taxon>Phoridae</taxon>
        <taxon>Megaseliini</taxon>
        <taxon>Megaselia</taxon>
    </lineage>
</organism>
<dbReference type="InterPro" id="IPR005786">
    <property type="entry name" value="B_amino_transII"/>
</dbReference>
<dbReference type="EC" id="2.6.1.42" evidence="11"/>
<keyword evidence="12" id="KW-1133">Transmembrane helix</keyword>
<dbReference type="GO" id="GO:0009098">
    <property type="term" value="P:L-leucine biosynthetic process"/>
    <property type="evidence" value="ECO:0007669"/>
    <property type="project" value="TreeGrafter"/>
</dbReference>
<dbReference type="PANTHER" id="PTHR11825:SF44">
    <property type="entry name" value="BRANCHED-CHAIN-AMINO-ACID AMINOTRANSFERASE"/>
    <property type="match status" value="1"/>
</dbReference>
<dbReference type="EMBL" id="CAQQ02125699">
    <property type="status" value="NOT_ANNOTATED_CDS"/>
    <property type="molecule type" value="Genomic_DNA"/>
</dbReference>
<dbReference type="GO" id="GO:0052656">
    <property type="term" value="F:L-isoleucine-2-oxoglutarate transaminase activity"/>
    <property type="evidence" value="ECO:0007669"/>
    <property type="project" value="RHEA"/>
</dbReference>
<evidence type="ECO:0000256" key="8">
    <source>
        <dbReference type="PIRSR" id="PIRSR006468-1"/>
    </source>
</evidence>
<accession>T1GMP8</accession>
<keyword evidence="7 11" id="KW-0100">Branched-chain amino acid biosynthesis</keyword>
<dbReference type="STRING" id="36166.T1GMP8"/>
<evidence type="ECO:0000256" key="1">
    <source>
        <dbReference type="ARBA" id="ARBA00001933"/>
    </source>
</evidence>
<evidence type="ECO:0000256" key="9">
    <source>
        <dbReference type="RuleBase" id="RU004106"/>
    </source>
</evidence>
<dbReference type="InterPro" id="IPR036038">
    <property type="entry name" value="Aminotransferase-like"/>
</dbReference>
<evidence type="ECO:0000256" key="12">
    <source>
        <dbReference type="SAM" id="Phobius"/>
    </source>
</evidence>
<evidence type="ECO:0000256" key="11">
    <source>
        <dbReference type="RuleBase" id="RU004517"/>
    </source>
</evidence>
<reference evidence="13" key="2">
    <citation type="submission" date="2015-06" db="UniProtKB">
        <authorList>
            <consortium name="EnsemblMetazoa"/>
        </authorList>
    </citation>
    <scope>IDENTIFICATION</scope>
</reference>
<comment type="similarity">
    <text evidence="2 9">Belongs to the class-IV pyridoxal-phosphate-dependent aminotransferase family.</text>
</comment>
<evidence type="ECO:0000256" key="6">
    <source>
        <dbReference type="ARBA" id="ARBA00022898"/>
    </source>
</evidence>
<dbReference type="InterPro" id="IPR043132">
    <property type="entry name" value="BCAT-like_C"/>
</dbReference>
<keyword evidence="12" id="KW-0472">Membrane</keyword>
<dbReference type="GO" id="GO:0052655">
    <property type="term" value="F:L-valine-2-oxoglutarate transaminase activity"/>
    <property type="evidence" value="ECO:0007669"/>
    <property type="project" value="RHEA"/>
</dbReference>
<comment type="catalytic activity">
    <reaction evidence="11">
        <text>L-isoleucine + 2-oxoglutarate = (S)-3-methyl-2-oxopentanoate + L-glutamate</text>
        <dbReference type="Rhea" id="RHEA:24801"/>
        <dbReference type="ChEBI" id="CHEBI:16810"/>
        <dbReference type="ChEBI" id="CHEBI:29985"/>
        <dbReference type="ChEBI" id="CHEBI:35146"/>
        <dbReference type="ChEBI" id="CHEBI:58045"/>
        <dbReference type="EC" id="2.6.1.42"/>
    </reaction>
</comment>
<dbReference type="EnsemblMetazoa" id="MESCA004826-RA">
    <property type="protein sequence ID" value="MESCA004826-PA"/>
    <property type="gene ID" value="MESCA004826"/>
</dbReference>
<dbReference type="PROSITE" id="PS00770">
    <property type="entry name" value="AA_TRANSFER_CLASS_4"/>
    <property type="match status" value="1"/>
</dbReference>
<proteinExistence type="inferred from homology"/>
<dbReference type="PIRSF" id="PIRSF006468">
    <property type="entry name" value="BCAT1"/>
    <property type="match status" value="1"/>
</dbReference>
<dbReference type="OMA" id="TGPYFRT"/>
<dbReference type="GO" id="GO:0052654">
    <property type="term" value="F:L-leucine-2-oxoglutarate transaminase activity"/>
    <property type="evidence" value="ECO:0007669"/>
    <property type="project" value="RHEA"/>
</dbReference>
<evidence type="ECO:0000313" key="14">
    <source>
        <dbReference type="Proteomes" id="UP000015102"/>
    </source>
</evidence>
<dbReference type="InterPro" id="IPR001544">
    <property type="entry name" value="Aminotrans_IV"/>
</dbReference>
<dbReference type="GO" id="GO:0009099">
    <property type="term" value="P:L-valine biosynthetic process"/>
    <property type="evidence" value="ECO:0007669"/>
    <property type="project" value="TreeGrafter"/>
</dbReference>
<feature type="modified residue" description="N6-(pyridoxal phosphate)lysine" evidence="8">
    <location>
        <position position="164"/>
    </location>
</feature>
<comment type="catalytic activity">
    <reaction evidence="11">
        <text>L-valine + 2-oxoglutarate = 3-methyl-2-oxobutanoate + L-glutamate</text>
        <dbReference type="Rhea" id="RHEA:24813"/>
        <dbReference type="ChEBI" id="CHEBI:11851"/>
        <dbReference type="ChEBI" id="CHEBI:16810"/>
        <dbReference type="ChEBI" id="CHEBI:29985"/>
        <dbReference type="ChEBI" id="CHEBI:57762"/>
        <dbReference type="EC" id="2.6.1.42"/>
    </reaction>
</comment>
<keyword evidence="14" id="KW-1185">Reference proteome</keyword>
<dbReference type="CDD" id="cd01557">
    <property type="entry name" value="BCAT_beta_family"/>
    <property type="match status" value="1"/>
</dbReference>
<evidence type="ECO:0000256" key="2">
    <source>
        <dbReference type="ARBA" id="ARBA00009320"/>
    </source>
</evidence>
<dbReference type="SUPFAM" id="SSF56752">
    <property type="entry name" value="D-aminoacid aminotransferase-like PLP-dependent enzymes"/>
    <property type="match status" value="1"/>
</dbReference>
<evidence type="ECO:0000256" key="3">
    <source>
        <dbReference type="ARBA" id="ARBA00022576"/>
    </source>
</evidence>
<dbReference type="InterPro" id="IPR033939">
    <property type="entry name" value="BCAT_family"/>
</dbReference>
<dbReference type="InterPro" id="IPR018300">
    <property type="entry name" value="Aminotrans_IV_CS"/>
</dbReference>
<feature type="transmembrane region" description="Helical" evidence="12">
    <location>
        <begin position="6"/>
        <end position="34"/>
    </location>
</feature>
<dbReference type="Pfam" id="PF01063">
    <property type="entry name" value="Aminotran_4"/>
    <property type="match status" value="1"/>
</dbReference>
<dbReference type="AlphaFoldDB" id="T1GMP8"/>
<keyword evidence="5 11" id="KW-0808">Transferase</keyword>
<dbReference type="Gene3D" id="3.20.10.10">
    <property type="entry name" value="D-amino Acid Aminotransferase, subunit A, domain 2"/>
    <property type="match status" value="1"/>
</dbReference>
<keyword evidence="4 11" id="KW-0028">Amino-acid biosynthesis</keyword>
<evidence type="ECO:0000313" key="13">
    <source>
        <dbReference type="EnsemblMetazoa" id="MESCA004826-PA"/>
    </source>
</evidence>
<evidence type="ECO:0000256" key="5">
    <source>
        <dbReference type="ARBA" id="ARBA00022679"/>
    </source>
</evidence>
<dbReference type="Gene3D" id="3.30.470.10">
    <property type="match status" value="1"/>
</dbReference>
<dbReference type="FunFam" id="3.20.10.10:FF:000004">
    <property type="entry name" value="Branched-chain-amino-acid aminotransferase"/>
    <property type="match status" value="1"/>
</dbReference>
<evidence type="ECO:0000256" key="7">
    <source>
        <dbReference type="ARBA" id="ARBA00023304"/>
    </source>
</evidence>
<dbReference type="InterPro" id="IPR043131">
    <property type="entry name" value="BCAT-like_N"/>
</dbReference>
<comment type="catalytic activity">
    <reaction evidence="11">
        <text>L-leucine + 2-oxoglutarate = 4-methyl-2-oxopentanoate + L-glutamate</text>
        <dbReference type="Rhea" id="RHEA:18321"/>
        <dbReference type="ChEBI" id="CHEBI:16810"/>
        <dbReference type="ChEBI" id="CHEBI:17865"/>
        <dbReference type="ChEBI" id="CHEBI:29985"/>
        <dbReference type="ChEBI" id="CHEBI:57427"/>
        <dbReference type="EC" id="2.6.1.42"/>
    </reaction>
</comment>
<evidence type="ECO:0000256" key="10">
    <source>
        <dbReference type="RuleBase" id="RU004516"/>
    </source>
</evidence>
<evidence type="ECO:0000256" key="4">
    <source>
        <dbReference type="ARBA" id="ARBA00022605"/>
    </source>
</evidence>